<evidence type="ECO:0000259" key="2">
    <source>
        <dbReference type="Pfam" id="PF20152"/>
    </source>
</evidence>
<dbReference type="PANTHER" id="PTHR40465">
    <property type="entry name" value="CHROMOSOME 1, WHOLE GENOME SHOTGUN SEQUENCE"/>
    <property type="match status" value="1"/>
</dbReference>
<protein>
    <recommendedName>
        <fullName evidence="2">DUF6534 domain-containing protein</fullName>
    </recommendedName>
</protein>
<proteinExistence type="predicted"/>
<dbReference type="Proteomes" id="UP001221757">
    <property type="component" value="Unassembled WGS sequence"/>
</dbReference>
<evidence type="ECO:0000313" key="4">
    <source>
        <dbReference type="Proteomes" id="UP001221757"/>
    </source>
</evidence>
<organism evidence="3 4">
    <name type="scientific">Mycena rosella</name>
    <name type="common">Pink bonnet</name>
    <name type="synonym">Agaricus rosellus</name>
    <dbReference type="NCBI Taxonomy" id="1033263"/>
    <lineage>
        <taxon>Eukaryota</taxon>
        <taxon>Fungi</taxon>
        <taxon>Dikarya</taxon>
        <taxon>Basidiomycota</taxon>
        <taxon>Agaricomycotina</taxon>
        <taxon>Agaricomycetes</taxon>
        <taxon>Agaricomycetidae</taxon>
        <taxon>Agaricales</taxon>
        <taxon>Marasmiineae</taxon>
        <taxon>Mycenaceae</taxon>
        <taxon>Mycena</taxon>
    </lineage>
</organism>
<dbReference type="AlphaFoldDB" id="A0AAD7GFQ7"/>
<gene>
    <name evidence="3" type="ORF">B0H17DRAFT_1072932</name>
</gene>
<keyword evidence="1" id="KW-1133">Transmembrane helix</keyword>
<dbReference type="EMBL" id="JARKIE010000101">
    <property type="protein sequence ID" value="KAJ7685925.1"/>
    <property type="molecule type" value="Genomic_DNA"/>
</dbReference>
<dbReference type="PANTHER" id="PTHR40465:SF1">
    <property type="entry name" value="DUF6534 DOMAIN-CONTAINING PROTEIN"/>
    <property type="match status" value="1"/>
</dbReference>
<feature type="domain" description="DUF6534" evidence="2">
    <location>
        <begin position="171"/>
        <end position="258"/>
    </location>
</feature>
<comment type="caution">
    <text evidence="3">The sequence shown here is derived from an EMBL/GenBank/DDBJ whole genome shotgun (WGS) entry which is preliminary data.</text>
</comment>
<feature type="transmembrane region" description="Helical" evidence="1">
    <location>
        <begin position="15"/>
        <end position="40"/>
    </location>
</feature>
<feature type="transmembrane region" description="Helical" evidence="1">
    <location>
        <begin position="125"/>
        <end position="146"/>
    </location>
</feature>
<dbReference type="InterPro" id="IPR045339">
    <property type="entry name" value="DUF6534"/>
</dbReference>
<dbReference type="Pfam" id="PF20152">
    <property type="entry name" value="DUF6534"/>
    <property type="match status" value="1"/>
</dbReference>
<feature type="transmembrane region" description="Helical" evidence="1">
    <location>
        <begin position="52"/>
        <end position="73"/>
    </location>
</feature>
<feature type="transmembrane region" description="Helical" evidence="1">
    <location>
        <begin position="206"/>
        <end position="226"/>
    </location>
</feature>
<feature type="transmembrane region" description="Helical" evidence="1">
    <location>
        <begin position="232"/>
        <end position="252"/>
    </location>
</feature>
<name>A0AAD7GFQ7_MYCRO</name>
<keyword evidence="1" id="KW-0812">Transmembrane</keyword>
<keyword evidence="4" id="KW-1185">Reference proteome</keyword>
<evidence type="ECO:0000313" key="3">
    <source>
        <dbReference type="EMBL" id="KAJ7685925.1"/>
    </source>
</evidence>
<feature type="transmembrane region" description="Helical" evidence="1">
    <location>
        <begin position="166"/>
        <end position="186"/>
    </location>
</feature>
<reference evidence="3" key="1">
    <citation type="submission" date="2023-03" db="EMBL/GenBank/DDBJ databases">
        <title>Massive genome expansion in bonnet fungi (Mycena s.s.) driven by repeated elements and novel gene families across ecological guilds.</title>
        <authorList>
            <consortium name="Lawrence Berkeley National Laboratory"/>
            <person name="Harder C.B."/>
            <person name="Miyauchi S."/>
            <person name="Viragh M."/>
            <person name="Kuo A."/>
            <person name="Thoen E."/>
            <person name="Andreopoulos B."/>
            <person name="Lu D."/>
            <person name="Skrede I."/>
            <person name="Drula E."/>
            <person name="Henrissat B."/>
            <person name="Morin E."/>
            <person name="Kohler A."/>
            <person name="Barry K."/>
            <person name="LaButti K."/>
            <person name="Morin E."/>
            <person name="Salamov A."/>
            <person name="Lipzen A."/>
            <person name="Mereny Z."/>
            <person name="Hegedus B."/>
            <person name="Baldrian P."/>
            <person name="Stursova M."/>
            <person name="Weitz H."/>
            <person name="Taylor A."/>
            <person name="Grigoriev I.V."/>
            <person name="Nagy L.G."/>
            <person name="Martin F."/>
            <person name="Kauserud H."/>
        </authorList>
    </citation>
    <scope>NUCLEOTIDE SEQUENCE</scope>
    <source>
        <strain evidence="3">CBHHK067</strain>
    </source>
</reference>
<sequence length="333" mass="37120">MSVYSTQAPTLGNTLGAVFLGMAISCILFGVSTLQVYFYFHYYPTDGRLHKLSVGFLWLLDATHLSLTIYSTYHYGVLGFGNVDGLQDIIWAIKLHTAINVIIVLMVQSLYAYRVWLLSGYHHGVLGYLVAAAVLGGFAIGIVLAYETCTISVWSDTASISWAVQASFAASTAIDIVISVAMCYYLRKSKGAELRLNSRISTLMQYTLSCGVFTSACSLACLFTFILMPNNLIFLALTYLLTRLYVNSFTAMMNARQRAPRPEDTETFMMSNQVFTYGSPPRSIPDPERHRSRDHKFDWVDVPAPSRSLSNASASTVHAPELHKAEYAYTRHW</sequence>
<evidence type="ECO:0000256" key="1">
    <source>
        <dbReference type="SAM" id="Phobius"/>
    </source>
</evidence>
<feature type="transmembrane region" description="Helical" evidence="1">
    <location>
        <begin position="93"/>
        <end position="113"/>
    </location>
</feature>
<keyword evidence="1" id="KW-0472">Membrane</keyword>
<accession>A0AAD7GFQ7</accession>